<evidence type="ECO:0000313" key="3">
    <source>
        <dbReference type="Proteomes" id="UP000821866"/>
    </source>
</evidence>
<name>A0A9J6DI46_RHIMP</name>
<accession>A0A9J6DI46</accession>
<dbReference type="EMBL" id="JABSTU010000009">
    <property type="protein sequence ID" value="KAH8021690.1"/>
    <property type="molecule type" value="Genomic_DNA"/>
</dbReference>
<evidence type="ECO:0000313" key="2">
    <source>
        <dbReference type="EMBL" id="KAH8021690.1"/>
    </source>
</evidence>
<feature type="compositionally biased region" description="Low complexity" evidence="1">
    <location>
        <begin position="41"/>
        <end position="50"/>
    </location>
</feature>
<protein>
    <submittedName>
        <fullName evidence="2">Uncharacterized protein</fullName>
    </submittedName>
</protein>
<sequence>MQCNETGYYNYDDYDDTRHTTHGVRGFTPERPRTGSSNALSTHSRCTSRSTRVHAAHQRRRQGGSSFAQEPGKEGGDASPLDPASGAPSCVHWRARAPTFSQFRLDAPAGAFADGRSAAPCRLNKQQQHHAKATGGPNGTRPPARRMRRSGQPAGPPLGERYMGLLFPYLPATPL</sequence>
<gene>
    <name evidence="2" type="ORF">HPB51_016086</name>
</gene>
<reference evidence="2" key="2">
    <citation type="submission" date="2021-09" db="EMBL/GenBank/DDBJ databases">
        <authorList>
            <person name="Jia N."/>
            <person name="Wang J."/>
            <person name="Shi W."/>
            <person name="Du L."/>
            <person name="Sun Y."/>
            <person name="Zhan W."/>
            <person name="Jiang J."/>
            <person name="Wang Q."/>
            <person name="Zhang B."/>
            <person name="Ji P."/>
            <person name="Sakyi L.B."/>
            <person name="Cui X."/>
            <person name="Yuan T."/>
            <person name="Jiang B."/>
            <person name="Yang W."/>
            <person name="Lam T.T.-Y."/>
            <person name="Chang Q."/>
            <person name="Ding S."/>
            <person name="Wang X."/>
            <person name="Zhu J."/>
            <person name="Ruan X."/>
            <person name="Zhao L."/>
            <person name="Wei J."/>
            <person name="Que T."/>
            <person name="Du C."/>
            <person name="Cheng J."/>
            <person name="Dai P."/>
            <person name="Han X."/>
            <person name="Huang E."/>
            <person name="Gao Y."/>
            <person name="Liu J."/>
            <person name="Shao H."/>
            <person name="Ye R."/>
            <person name="Li L."/>
            <person name="Wei W."/>
            <person name="Wang X."/>
            <person name="Wang C."/>
            <person name="Huo Q."/>
            <person name="Li W."/>
            <person name="Guo W."/>
            <person name="Chen H."/>
            <person name="Chen S."/>
            <person name="Zhou L."/>
            <person name="Zhou L."/>
            <person name="Ni X."/>
            <person name="Tian J."/>
            <person name="Zhou Y."/>
            <person name="Sheng Y."/>
            <person name="Liu T."/>
            <person name="Pan Y."/>
            <person name="Xia L."/>
            <person name="Li J."/>
            <person name="Zhao F."/>
            <person name="Cao W."/>
        </authorList>
    </citation>
    <scope>NUCLEOTIDE SEQUENCE</scope>
    <source>
        <strain evidence="2">Rmic-2018</strain>
        <tissue evidence="2">Larvae</tissue>
    </source>
</reference>
<feature type="region of interest" description="Disordered" evidence="1">
    <location>
        <begin position="123"/>
        <end position="162"/>
    </location>
</feature>
<organism evidence="2 3">
    <name type="scientific">Rhipicephalus microplus</name>
    <name type="common">Cattle tick</name>
    <name type="synonym">Boophilus microplus</name>
    <dbReference type="NCBI Taxonomy" id="6941"/>
    <lineage>
        <taxon>Eukaryota</taxon>
        <taxon>Metazoa</taxon>
        <taxon>Ecdysozoa</taxon>
        <taxon>Arthropoda</taxon>
        <taxon>Chelicerata</taxon>
        <taxon>Arachnida</taxon>
        <taxon>Acari</taxon>
        <taxon>Parasitiformes</taxon>
        <taxon>Ixodida</taxon>
        <taxon>Ixodoidea</taxon>
        <taxon>Ixodidae</taxon>
        <taxon>Rhipicephalinae</taxon>
        <taxon>Rhipicephalus</taxon>
        <taxon>Boophilus</taxon>
    </lineage>
</organism>
<feature type="region of interest" description="Disordered" evidence="1">
    <location>
        <begin position="1"/>
        <end position="90"/>
    </location>
</feature>
<keyword evidence="3" id="KW-1185">Reference proteome</keyword>
<comment type="caution">
    <text evidence="2">The sequence shown here is derived from an EMBL/GenBank/DDBJ whole genome shotgun (WGS) entry which is preliminary data.</text>
</comment>
<dbReference type="Proteomes" id="UP000821866">
    <property type="component" value="Chromosome 7"/>
</dbReference>
<dbReference type="AlphaFoldDB" id="A0A9J6DI46"/>
<feature type="compositionally biased region" description="Basic residues" evidence="1">
    <location>
        <begin position="51"/>
        <end position="62"/>
    </location>
</feature>
<proteinExistence type="predicted"/>
<evidence type="ECO:0000256" key="1">
    <source>
        <dbReference type="SAM" id="MobiDB-lite"/>
    </source>
</evidence>
<reference evidence="2" key="1">
    <citation type="journal article" date="2020" name="Cell">
        <title>Large-Scale Comparative Analyses of Tick Genomes Elucidate Their Genetic Diversity and Vector Capacities.</title>
        <authorList>
            <consortium name="Tick Genome and Microbiome Consortium (TIGMIC)"/>
            <person name="Jia N."/>
            <person name="Wang J."/>
            <person name="Shi W."/>
            <person name="Du L."/>
            <person name="Sun Y."/>
            <person name="Zhan W."/>
            <person name="Jiang J.F."/>
            <person name="Wang Q."/>
            <person name="Zhang B."/>
            <person name="Ji P."/>
            <person name="Bell-Sakyi L."/>
            <person name="Cui X.M."/>
            <person name="Yuan T.T."/>
            <person name="Jiang B.G."/>
            <person name="Yang W.F."/>
            <person name="Lam T.T."/>
            <person name="Chang Q.C."/>
            <person name="Ding S.J."/>
            <person name="Wang X.J."/>
            <person name="Zhu J.G."/>
            <person name="Ruan X.D."/>
            <person name="Zhao L."/>
            <person name="Wei J.T."/>
            <person name="Ye R.Z."/>
            <person name="Que T.C."/>
            <person name="Du C.H."/>
            <person name="Zhou Y.H."/>
            <person name="Cheng J.X."/>
            <person name="Dai P.F."/>
            <person name="Guo W.B."/>
            <person name="Han X.H."/>
            <person name="Huang E.J."/>
            <person name="Li L.F."/>
            <person name="Wei W."/>
            <person name="Gao Y.C."/>
            <person name="Liu J.Z."/>
            <person name="Shao H.Z."/>
            <person name="Wang X."/>
            <person name="Wang C.C."/>
            <person name="Yang T.C."/>
            <person name="Huo Q.B."/>
            <person name="Li W."/>
            <person name="Chen H.Y."/>
            <person name="Chen S.E."/>
            <person name="Zhou L.G."/>
            <person name="Ni X.B."/>
            <person name="Tian J.H."/>
            <person name="Sheng Y."/>
            <person name="Liu T."/>
            <person name="Pan Y.S."/>
            <person name="Xia L.Y."/>
            <person name="Li J."/>
            <person name="Zhao F."/>
            <person name="Cao W.C."/>
        </authorList>
    </citation>
    <scope>NUCLEOTIDE SEQUENCE</scope>
    <source>
        <strain evidence="2">Rmic-2018</strain>
    </source>
</reference>